<keyword evidence="3" id="KW-0472">Membrane</keyword>
<dbReference type="GeneID" id="117363709"/>
<proteinExistence type="inferred from homology"/>
<feature type="transmembrane region" description="Helical" evidence="3">
    <location>
        <begin position="323"/>
        <end position="342"/>
    </location>
</feature>
<feature type="transmembrane region" description="Helical" evidence="3">
    <location>
        <begin position="257"/>
        <end position="277"/>
    </location>
</feature>
<keyword evidence="3" id="KW-1133">Transmembrane helix</keyword>
<evidence type="ECO:0000313" key="5">
    <source>
        <dbReference type="RefSeq" id="XP_033807748.1"/>
    </source>
</evidence>
<dbReference type="InterPro" id="IPR026624">
    <property type="entry name" value="CECR6"/>
</dbReference>
<reference evidence="5" key="1">
    <citation type="submission" date="2025-08" db="UniProtKB">
        <authorList>
            <consortium name="RefSeq"/>
        </authorList>
    </citation>
    <scope>IDENTIFICATION</scope>
</reference>
<dbReference type="OrthoDB" id="5964337at2759"/>
<organism evidence="4 5">
    <name type="scientific">Geotrypetes seraphini</name>
    <name type="common">Gaboon caecilian</name>
    <name type="synonym">Caecilia seraphini</name>
    <dbReference type="NCBI Taxonomy" id="260995"/>
    <lineage>
        <taxon>Eukaryota</taxon>
        <taxon>Metazoa</taxon>
        <taxon>Chordata</taxon>
        <taxon>Craniata</taxon>
        <taxon>Vertebrata</taxon>
        <taxon>Euteleostomi</taxon>
        <taxon>Amphibia</taxon>
        <taxon>Gymnophiona</taxon>
        <taxon>Geotrypetes</taxon>
    </lineage>
</organism>
<feature type="region of interest" description="Disordered" evidence="2">
    <location>
        <begin position="1"/>
        <end position="20"/>
    </location>
</feature>
<feature type="region of interest" description="Disordered" evidence="2">
    <location>
        <begin position="37"/>
        <end position="69"/>
    </location>
</feature>
<protein>
    <submittedName>
        <fullName evidence="5">Transmembrane protein 121B</fullName>
    </submittedName>
</protein>
<dbReference type="PANTHER" id="PTHR47399">
    <property type="entry name" value="TRANSMEMBRANE PROTEIN 121B"/>
    <property type="match status" value="1"/>
</dbReference>
<dbReference type="Proteomes" id="UP000515159">
    <property type="component" value="Chromosome 7"/>
</dbReference>
<evidence type="ECO:0000256" key="1">
    <source>
        <dbReference type="ARBA" id="ARBA00007711"/>
    </source>
</evidence>
<feature type="transmembrane region" description="Helical" evidence="3">
    <location>
        <begin position="138"/>
        <end position="157"/>
    </location>
</feature>
<feature type="transmembrane region" description="Helical" evidence="3">
    <location>
        <begin position="289"/>
        <end position="311"/>
    </location>
</feature>
<name>A0A6P8RR55_GEOSA</name>
<dbReference type="AlphaFoldDB" id="A0A6P8RR55"/>
<feature type="region of interest" description="Disordered" evidence="2">
    <location>
        <begin position="191"/>
        <end position="211"/>
    </location>
</feature>
<feature type="transmembrane region" description="Helical" evidence="3">
    <location>
        <begin position="220"/>
        <end position="245"/>
    </location>
</feature>
<dbReference type="CTD" id="27439"/>
<dbReference type="KEGG" id="gsh:117363709"/>
<dbReference type="Pfam" id="PF14997">
    <property type="entry name" value="CECR6_TMEM121"/>
    <property type="match status" value="1"/>
</dbReference>
<evidence type="ECO:0000256" key="2">
    <source>
        <dbReference type="SAM" id="MobiDB-lite"/>
    </source>
</evidence>
<dbReference type="RefSeq" id="XP_033807748.1">
    <property type="nucleotide sequence ID" value="XM_033951857.1"/>
</dbReference>
<evidence type="ECO:0000313" key="4">
    <source>
        <dbReference type="Proteomes" id="UP000515159"/>
    </source>
</evidence>
<keyword evidence="3 5" id="KW-0812">Transmembrane</keyword>
<dbReference type="FunCoup" id="A0A6P8RR55">
    <property type="interactions" value="27"/>
</dbReference>
<feature type="compositionally biased region" description="Low complexity" evidence="2">
    <location>
        <begin position="37"/>
        <end position="48"/>
    </location>
</feature>
<dbReference type="PANTHER" id="PTHR47399:SF1">
    <property type="entry name" value="TRANSMEMBRANE PROTEIN 121B"/>
    <property type="match status" value="1"/>
</dbReference>
<evidence type="ECO:0000256" key="3">
    <source>
        <dbReference type="SAM" id="Phobius"/>
    </source>
</evidence>
<comment type="similarity">
    <text evidence="1">Belongs to the TMEM121 family.</text>
</comment>
<dbReference type="InParanoid" id="A0A6P8RR55"/>
<keyword evidence="4" id="KW-1185">Reference proteome</keyword>
<dbReference type="InterPro" id="IPR032776">
    <property type="entry name" value="CECR6/TMEM121"/>
</dbReference>
<feature type="transmembrane region" description="Helical" evidence="3">
    <location>
        <begin position="163"/>
        <end position="182"/>
    </location>
</feature>
<accession>A0A6P8RR55</accession>
<gene>
    <name evidence="5" type="primary">TMEM121B</name>
</gene>
<feature type="compositionally biased region" description="Low complexity" evidence="2">
    <location>
        <begin position="9"/>
        <end position="20"/>
    </location>
</feature>
<sequence length="448" mass="47225">MNAAPGHQSSVSGSFQPSSCSSVAAIPADLQPLFLRSSFRRGSTESSESGGGSGAEPGRNSGGSVCKPLVPAAPPPSGAAAPAPAPAAAAAAAAASSSTSSPTSSGMSVGEFAHGAPLYEPGAARGCGRGRSRCCYKALSLVLMLAQGGLLDLYLIALTDLYWCSWIATDLVVVAGWAIFFAKNSRGKKKERAAGGGSGHHHHHHYPAGKAQPKRGEFAFAYLAWLIYSIAFTPKAVLILATSILEQIELRLPFGTTGFRITVALSVPLLYTLLHSISEGPLGTLHQRAVACFLGTCLDLLDSFTLVELLLEGRSPLSPPLKYTIISVYFLTLASPVLWLYELNAVRPGGCGRLWLQLLAGTLVNGPLLALRCFLTFSPALQQPVSIFLLKNVFFMCSGTVEALEQCCQLRKSRKYEAAQPGQFSHCISENDMGPHGYVNTLAVTSQN</sequence>